<dbReference type="GO" id="GO:0006334">
    <property type="term" value="P:nucleosome assembly"/>
    <property type="evidence" value="ECO:0007669"/>
    <property type="project" value="EnsemblFungi"/>
</dbReference>
<evidence type="ECO:0000256" key="6">
    <source>
        <dbReference type="ARBA" id="ARBA00022737"/>
    </source>
</evidence>
<keyword evidence="9 12" id="KW-0804">Transcription</keyword>
<reference evidence="17" key="1">
    <citation type="journal article" date="2014" name="Microb. Cell Fact.">
        <title>Exploiting Issatchenkia orientalis SD108 for succinic acid production.</title>
        <authorList>
            <person name="Xiao H."/>
            <person name="Shao Z."/>
            <person name="Jiang Y."/>
            <person name="Dole S."/>
            <person name="Zhao H."/>
        </authorList>
    </citation>
    <scope>NUCLEOTIDE SEQUENCE [LARGE SCALE GENOMIC DNA]</scope>
    <source>
        <strain evidence="17">SD108</strain>
    </source>
</reference>
<feature type="domain" description="CAF1B/HIR1 beta-propeller" evidence="15">
    <location>
        <begin position="29"/>
        <end position="391"/>
    </location>
</feature>
<dbReference type="SUPFAM" id="SSF50978">
    <property type="entry name" value="WD40 repeat-like"/>
    <property type="match status" value="1"/>
</dbReference>
<dbReference type="SMART" id="SM00320">
    <property type="entry name" value="WD40"/>
    <property type="match status" value="6"/>
</dbReference>
<dbReference type="InterPro" id="IPR031120">
    <property type="entry name" value="HIR1-like"/>
</dbReference>
<dbReference type="Gene3D" id="2.130.10.10">
    <property type="entry name" value="YVTN repeat-like/Quinoprotein amine dehydrogenase"/>
    <property type="match status" value="2"/>
</dbReference>
<accession>A0A099P790</accession>
<keyword evidence="4 12" id="KW-0678">Repressor</keyword>
<dbReference type="VEuPathDB" id="FungiDB:C5L36_0E01130"/>
<dbReference type="GO" id="GO:0000417">
    <property type="term" value="C:HIR complex"/>
    <property type="evidence" value="ECO:0007669"/>
    <property type="project" value="EnsemblFungi"/>
</dbReference>
<comment type="function">
    <text evidence="1 12">Required for replication-independent chromatin assembly and for the periodic repression of histone gene transcription during the cell cycle.</text>
</comment>
<gene>
    <name evidence="16" type="ORF">JL09_g792</name>
</gene>
<dbReference type="Pfam" id="PF09453">
    <property type="entry name" value="HIRA_B"/>
    <property type="match status" value="1"/>
</dbReference>
<dbReference type="AlphaFoldDB" id="A0A099P790"/>
<dbReference type="GO" id="GO:0000775">
    <property type="term" value="C:chromosome, centromeric region"/>
    <property type="evidence" value="ECO:0007669"/>
    <property type="project" value="EnsemblFungi"/>
</dbReference>
<dbReference type="PROSITE" id="PS50082">
    <property type="entry name" value="WD_REPEATS_2"/>
    <property type="match status" value="4"/>
</dbReference>
<comment type="caution">
    <text evidence="16">The sequence shown here is derived from an EMBL/GenBank/DDBJ whole genome shotgun (WGS) entry which is preliminary data.</text>
</comment>
<dbReference type="Proteomes" id="UP000029867">
    <property type="component" value="Unassembled WGS sequence"/>
</dbReference>
<evidence type="ECO:0000256" key="3">
    <source>
        <dbReference type="ARBA" id="ARBA00007306"/>
    </source>
</evidence>
<comment type="similarity">
    <text evidence="3 12">Belongs to the WD repeat HIR1 family.</text>
</comment>
<keyword evidence="7 12" id="KW-0156">Chromatin regulator</keyword>
<feature type="region of interest" description="Disordered" evidence="13">
    <location>
        <begin position="438"/>
        <end position="466"/>
    </location>
</feature>
<evidence type="ECO:0000256" key="2">
    <source>
        <dbReference type="ARBA" id="ARBA00004123"/>
    </source>
</evidence>
<dbReference type="PANTHER" id="PTHR13831">
    <property type="entry name" value="MEMBER OF THE HIR1 FAMILY OF WD-REPEAT PROTEINS"/>
    <property type="match status" value="1"/>
</dbReference>
<evidence type="ECO:0000256" key="9">
    <source>
        <dbReference type="ARBA" id="ARBA00023163"/>
    </source>
</evidence>
<dbReference type="GO" id="GO:0000122">
    <property type="term" value="P:negative regulation of transcription by RNA polymerase II"/>
    <property type="evidence" value="ECO:0007669"/>
    <property type="project" value="EnsemblFungi"/>
</dbReference>
<dbReference type="InterPro" id="IPR055410">
    <property type="entry name" value="Beta-prop_CAF1B_HIR1"/>
</dbReference>
<feature type="compositionally biased region" description="Polar residues" evidence="13">
    <location>
        <begin position="457"/>
        <end position="466"/>
    </location>
</feature>
<sequence length="961" mass="108692">MRVVKFPWVKHTEGPRTFEIYSVSVSPDGSRLATGGLDGKVKIWSIDTLDKYKEKEDRNAVLNPNECRPLSSMTRHQGAITCVRFSPNGRFLASGSDDKLVLIWEKDEEKTKIMSMHRNELADDPIFEGNQNELNESDLEHWTVRKRLVAHDNDVQDMAWAPDSSILVTVGLDRSIVVWNGMTFEKIKRFDIHQSHVKGVIFDPAGKYFATMSDDRSMRIFRYRKSLNIESNGNDIDFVVEHVIYEPFAKSPLTTYFRRSSWSPDGLYIAAPNGMNEGVNANVVIKRGSWENELSLIGHRLPCEVCSFSPRLYDPTFNDKDTLSTETVLITTGQDRSIALWSSKCATPLAVITEVSRKSLTDVAWNPNGLSVFICGLDGNIISLFFDEGELGNVVPLEENNKALIRYGKDRDMYFPESVEQLKLEEYAAKRGLVEGSLSESDRVDKKKSMLHERSMDSQTSKQEPNNVKMNILIPRSKKHPNKQMPVAKIQQVQPQQPKPESKISRENTLSLRTQKVTITKSGKKRVAPMLISANSSNSGNTTRIQFTSSNASTLKQINAKKRTNLSQIMAVPFPSLPKSGLSTLVSSLRARIADDDVEAENSENAVDYIAETNQHKPPSSKSKAKTNGFDHKRNGNFHHTYDGYQTKRRKTACPSWLKNAIVNPITIYGEKFANDEVIIETSNSKDQVLEARFEYNNEYKYTNTNHNIPDKNWSELDSLSRLITKSRSRPNWEFFLNHKVSAIADSSVDDIDYWCLGTENGRILIISATGRQICSTVELGSNVVKLICHGPKVLSVCENGMINSWEFKNMKNGYLSGKSIVENLSLAPLINMHSTVTESRKRIELDTVVESLLMRDNACPLVVISHSDKKCIYTYDLGLEAWIEVFDNWYIKLLQLTTSASLSITKDRLFSLVISRIMRDPDFEASGLTNDKQVIESVRKSLVSLNEVVDQCINKRYENL</sequence>
<feature type="repeat" description="WD" evidence="11">
    <location>
        <begin position="148"/>
        <end position="180"/>
    </location>
</feature>
<dbReference type="GO" id="GO:0042802">
    <property type="term" value="F:identical protein binding"/>
    <property type="evidence" value="ECO:0007669"/>
    <property type="project" value="EnsemblFungi"/>
</dbReference>
<dbReference type="PROSITE" id="PS50294">
    <property type="entry name" value="WD_REPEATS_REGION"/>
    <property type="match status" value="3"/>
</dbReference>
<keyword evidence="8 12" id="KW-0805">Transcription regulation</keyword>
<dbReference type="GO" id="GO:0031491">
    <property type="term" value="F:nucleosome binding"/>
    <property type="evidence" value="ECO:0007669"/>
    <property type="project" value="EnsemblFungi"/>
</dbReference>
<dbReference type="PANTHER" id="PTHR13831:SF0">
    <property type="entry name" value="PROTEIN HIRA"/>
    <property type="match status" value="1"/>
</dbReference>
<evidence type="ECO:0000256" key="7">
    <source>
        <dbReference type="ARBA" id="ARBA00022853"/>
    </source>
</evidence>
<feature type="repeat" description="WD" evidence="11">
    <location>
        <begin position="190"/>
        <end position="231"/>
    </location>
</feature>
<dbReference type="GO" id="GO:0006368">
    <property type="term" value="P:transcription elongation by RNA polymerase II"/>
    <property type="evidence" value="ECO:0007669"/>
    <property type="project" value="EnsemblFungi"/>
</dbReference>
<proteinExistence type="inferred from homology"/>
<organism evidence="16 17">
    <name type="scientific">Pichia kudriavzevii</name>
    <name type="common">Yeast</name>
    <name type="synonym">Issatchenkia orientalis</name>
    <dbReference type="NCBI Taxonomy" id="4909"/>
    <lineage>
        <taxon>Eukaryota</taxon>
        <taxon>Fungi</taxon>
        <taxon>Dikarya</taxon>
        <taxon>Ascomycota</taxon>
        <taxon>Saccharomycotina</taxon>
        <taxon>Pichiomycetes</taxon>
        <taxon>Pichiales</taxon>
        <taxon>Pichiaceae</taxon>
        <taxon>Pichia</taxon>
    </lineage>
</organism>
<dbReference type="GO" id="GO:0003714">
    <property type="term" value="F:transcription corepressor activity"/>
    <property type="evidence" value="ECO:0007669"/>
    <property type="project" value="EnsemblFungi"/>
</dbReference>
<feature type="repeat" description="WD" evidence="11">
    <location>
        <begin position="73"/>
        <end position="105"/>
    </location>
</feature>
<evidence type="ECO:0000256" key="10">
    <source>
        <dbReference type="ARBA" id="ARBA00023242"/>
    </source>
</evidence>
<keyword evidence="10 12" id="KW-0539">Nucleus</keyword>
<dbReference type="InterPro" id="IPR001680">
    <property type="entry name" value="WD40_rpt"/>
</dbReference>
<comment type="subcellular location">
    <subcellularLocation>
        <location evidence="2 12">Nucleus</location>
    </subcellularLocation>
</comment>
<dbReference type="HOGENOM" id="CLU_004372_3_0_1"/>
<dbReference type="eggNOG" id="KOG0973">
    <property type="taxonomic scope" value="Eukaryota"/>
</dbReference>
<dbReference type="GO" id="GO:0003677">
    <property type="term" value="F:DNA binding"/>
    <property type="evidence" value="ECO:0007669"/>
    <property type="project" value="EnsemblFungi"/>
</dbReference>
<feature type="repeat" description="WD" evidence="11">
    <location>
        <begin position="20"/>
        <end position="54"/>
    </location>
</feature>
<dbReference type="Pfam" id="PF24105">
    <property type="entry name" value="Beta-prop_CAF1B_HIR1"/>
    <property type="match status" value="1"/>
</dbReference>
<dbReference type="EMBL" id="JQFK01000004">
    <property type="protein sequence ID" value="KGK40129.1"/>
    <property type="molecule type" value="Genomic_DNA"/>
</dbReference>
<keyword evidence="5 11" id="KW-0853">WD repeat</keyword>
<evidence type="ECO:0000313" key="17">
    <source>
        <dbReference type="Proteomes" id="UP000029867"/>
    </source>
</evidence>
<dbReference type="InterPro" id="IPR019015">
    <property type="entry name" value="HIRA_B_motif"/>
</dbReference>
<dbReference type="GO" id="GO:0000785">
    <property type="term" value="C:chromatin"/>
    <property type="evidence" value="ECO:0007669"/>
    <property type="project" value="TreeGrafter"/>
</dbReference>
<dbReference type="GO" id="GO:0005634">
    <property type="term" value="C:nucleus"/>
    <property type="evidence" value="ECO:0007669"/>
    <property type="project" value="UniProtKB-SubCell"/>
</dbReference>
<dbReference type="InterPro" id="IPR015943">
    <property type="entry name" value="WD40/YVTN_repeat-like_dom_sf"/>
</dbReference>
<keyword evidence="6 12" id="KW-0677">Repeat</keyword>
<evidence type="ECO:0000256" key="12">
    <source>
        <dbReference type="RuleBase" id="RU364014"/>
    </source>
</evidence>
<feature type="domain" description="Protein HIRA-like C-terminal" evidence="14">
    <location>
        <begin position="771"/>
        <end position="908"/>
    </location>
</feature>
<evidence type="ECO:0000313" key="16">
    <source>
        <dbReference type="EMBL" id="KGK40129.1"/>
    </source>
</evidence>
<feature type="region of interest" description="Disordered" evidence="13">
    <location>
        <begin position="614"/>
        <end position="642"/>
    </location>
</feature>
<evidence type="ECO:0000256" key="11">
    <source>
        <dbReference type="PROSITE-ProRule" id="PRU00221"/>
    </source>
</evidence>
<dbReference type="Pfam" id="PF07569">
    <property type="entry name" value="Hira"/>
    <property type="match status" value="1"/>
</dbReference>
<dbReference type="GO" id="GO:0016480">
    <property type="term" value="P:negative regulation of transcription by RNA polymerase III"/>
    <property type="evidence" value="ECO:0007669"/>
    <property type="project" value="EnsemblFungi"/>
</dbReference>
<protein>
    <recommendedName>
        <fullName evidence="12">Protein HIR</fullName>
    </recommendedName>
</protein>
<evidence type="ECO:0000259" key="14">
    <source>
        <dbReference type="Pfam" id="PF07569"/>
    </source>
</evidence>
<evidence type="ECO:0000256" key="13">
    <source>
        <dbReference type="SAM" id="MobiDB-lite"/>
    </source>
</evidence>
<dbReference type="InterPro" id="IPR011494">
    <property type="entry name" value="HIRA-like_C"/>
</dbReference>
<dbReference type="InterPro" id="IPR036322">
    <property type="entry name" value="WD40_repeat_dom_sf"/>
</dbReference>
<dbReference type="GO" id="GO:1905268">
    <property type="term" value="P:negative regulation of chromatin organization"/>
    <property type="evidence" value="ECO:0007669"/>
    <property type="project" value="EnsemblFungi"/>
</dbReference>
<evidence type="ECO:0000259" key="15">
    <source>
        <dbReference type="Pfam" id="PF24105"/>
    </source>
</evidence>
<name>A0A099P790_PICKU</name>
<dbReference type="FunFam" id="2.130.10.10:FF:001073">
    <property type="entry name" value="Protein HIR"/>
    <property type="match status" value="1"/>
</dbReference>
<evidence type="ECO:0000256" key="4">
    <source>
        <dbReference type="ARBA" id="ARBA00022491"/>
    </source>
</evidence>
<evidence type="ECO:0000256" key="5">
    <source>
        <dbReference type="ARBA" id="ARBA00022574"/>
    </source>
</evidence>
<evidence type="ECO:0000256" key="1">
    <source>
        <dbReference type="ARBA" id="ARBA00002677"/>
    </source>
</evidence>
<feature type="compositionally biased region" description="Basic and acidic residues" evidence="13">
    <location>
        <begin position="440"/>
        <end position="456"/>
    </location>
</feature>
<evidence type="ECO:0000256" key="8">
    <source>
        <dbReference type="ARBA" id="ARBA00023015"/>
    </source>
</evidence>